<dbReference type="Gene3D" id="3.40.50.12780">
    <property type="entry name" value="N-terminal domain of ligase-like"/>
    <property type="match status" value="1"/>
</dbReference>
<feature type="region of interest" description="Disordered" evidence="1">
    <location>
        <begin position="580"/>
        <end position="600"/>
    </location>
</feature>
<dbReference type="NCBIfam" id="NF006754">
    <property type="entry name" value="PRK09274.1"/>
    <property type="match status" value="1"/>
</dbReference>
<dbReference type="InterPro" id="IPR020845">
    <property type="entry name" value="AMP-binding_CS"/>
</dbReference>
<gene>
    <name evidence="3" type="ORF">EYB53_012830</name>
</gene>
<dbReference type="InterPro" id="IPR000873">
    <property type="entry name" value="AMP-dep_synth/lig_dom"/>
</dbReference>
<dbReference type="SUPFAM" id="SSF56801">
    <property type="entry name" value="Acetyl-CoA synthetase-like"/>
    <property type="match status" value="1"/>
</dbReference>
<evidence type="ECO:0000313" key="3">
    <source>
        <dbReference type="EMBL" id="MBP1466593.1"/>
    </source>
</evidence>
<dbReference type="InterPro" id="IPR050237">
    <property type="entry name" value="ATP-dep_AMP-bd_enzyme"/>
</dbReference>
<reference evidence="3 4" key="1">
    <citation type="submission" date="2021-03" db="EMBL/GenBank/DDBJ databases">
        <authorList>
            <person name="Grouzdev D.S."/>
        </authorList>
    </citation>
    <scope>NUCLEOTIDE SEQUENCE [LARGE SCALE GENOMIC DNA]</scope>
    <source>
        <strain evidence="3 4">M50-1</strain>
    </source>
</reference>
<name>A0ABS4DAX9_9CHLR</name>
<dbReference type="EMBL" id="SIJK02000021">
    <property type="protein sequence ID" value="MBP1466593.1"/>
    <property type="molecule type" value="Genomic_DNA"/>
</dbReference>
<dbReference type="InterPro" id="IPR042099">
    <property type="entry name" value="ANL_N_sf"/>
</dbReference>
<dbReference type="CDD" id="cd05910">
    <property type="entry name" value="FACL_like_1"/>
    <property type="match status" value="1"/>
</dbReference>
<dbReference type="Proteomes" id="UP001193081">
    <property type="component" value="Unassembled WGS sequence"/>
</dbReference>
<protein>
    <submittedName>
        <fullName evidence="3">AMP-binding protein</fullName>
    </submittedName>
</protein>
<dbReference type="PANTHER" id="PTHR43767:SF1">
    <property type="entry name" value="NONRIBOSOMAL PEPTIDE SYNTHASE PES1 (EUROFUNG)-RELATED"/>
    <property type="match status" value="1"/>
</dbReference>
<accession>A0ABS4DAX9</accession>
<organism evidence="3 4">
    <name type="scientific">Candidatus Chloroploca mongolica</name>
    <dbReference type="NCBI Taxonomy" id="2528176"/>
    <lineage>
        <taxon>Bacteria</taxon>
        <taxon>Bacillati</taxon>
        <taxon>Chloroflexota</taxon>
        <taxon>Chloroflexia</taxon>
        <taxon>Chloroflexales</taxon>
        <taxon>Chloroflexineae</taxon>
        <taxon>Oscillochloridaceae</taxon>
        <taxon>Candidatus Chloroploca</taxon>
    </lineage>
</organism>
<keyword evidence="4" id="KW-1185">Reference proteome</keyword>
<dbReference type="RefSeq" id="WP_135478579.1">
    <property type="nucleotide sequence ID" value="NZ_SIJK02000021.1"/>
</dbReference>
<comment type="caution">
    <text evidence="3">The sequence shown here is derived from an EMBL/GenBank/DDBJ whole genome shotgun (WGS) entry which is preliminary data.</text>
</comment>
<feature type="domain" description="AMP-dependent synthetase/ligase" evidence="2">
    <location>
        <begin position="33"/>
        <end position="419"/>
    </location>
</feature>
<dbReference type="Pfam" id="PF00501">
    <property type="entry name" value="AMP-binding"/>
    <property type="match status" value="1"/>
</dbReference>
<evidence type="ECO:0000313" key="4">
    <source>
        <dbReference type="Proteomes" id="UP001193081"/>
    </source>
</evidence>
<evidence type="ECO:0000259" key="2">
    <source>
        <dbReference type="Pfam" id="PF00501"/>
    </source>
</evidence>
<evidence type="ECO:0000256" key="1">
    <source>
        <dbReference type="SAM" id="MobiDB-lite"/>
    </source>
</evidence>
<proteinExistence type="predicted"/>
<dbReference type="PROSITE" id="PS00455">
    <property type="entry name" value="AMP_BINDING"/>
    <property type="match status" value="1"/>
</dbReference>
<dbReference type="PANTHER" id="PTHR43767">
    <property type="entry name" value="LONG-CHAIN-FATTY-ACID--COA LIGASE"/>
    <property type="match status" value="1"/>
</dbReference>
<sequence length="600" mass="65015">MTDASSDRTIHDDSFYGSAPPGANIARYLPLMARERPEQTAIVMGDGQNRAGQTVYRRLSFAELNLVSDRYAWGLSALGIERGTRVLSMVPAGLPLISLTFALMKVGAVPILIDPAMGRRNLIQCIKECTPEAMIGVARAQLARLLFPGAFRTVQRSITVGSRFTPLGDLNLADLSVPLNAPFALAQVSPDEPAAIIFTTGSTGVPKGVLYEHGMFEAQVRLLRALFHLEPGEVEMPAFPLFSLFNVALGCTSAIPPIDPTRPASCDPAAVIAFMQDQKVTSTFGSPAIWRKVTAYCLEHQVKLPGLRRVLMAGAPVPADLHERFRQILDETSDTHTPYGATEALPITSISGREVLAAIAARGADPTAGTCVGFPAPEVTLRIIPVSDEPIEHWDEALALPAHQIGELVVKGPSVTKTYISRPTSTAQAKIHEGDQVWHRMGDLGYLDDEGRVWFYGRKSHRVETGRLHGTLYTEPIELIFNQHPAVARSALVGVGPAGYQEPVVIVEPKDRSLLRDRSAGAALLHELQELGGRYPMTSGIMTFLLHPSFPVDIRHNAKIFREQLAVWALSQPGIPAGSTMPLAQSLQTPHVAEEAEEDG</sequence>